<feature type="compositionally biased region" description="Polar residues" evidence="11">
    <location>
        <begin position="25"/>
        <end position="51"/>
    </location>
</feature>
<dbReference type="EMBL" id="UZAN01054578">
    <property type="protein sequence ID" value="VDP90484.1"/>
    <property type="molecule type" value="Genomic_DNA"/>
</dbReference>
<comment type="subcellular location">
    <subcellularLocation>
        <location evidence="1">Endoplasmic reticulum membrane</location>
        <topology evidence="1">Multi-pass membrane protein</topology>
    </subcellularLocation>
</comment>
<keyword evidence="6" id="KW-0256">Endoplasmic reticulum</keyword>
<reference evidence="15" key="1">
    <citation type="submission" date="2016-06" db="UniProtKB">
        <authorList>
            <consortium name="WormBaseParasite"/>
        </authorList>
    </citation>
    <scope>IDENTIFICATION</scope>
</reference>
<evidence type="ECO:0000256" key="9">
    <source>
        <dbReference type="ARBA" id="ARBA00023010"/>
    </source>
</evidence>
<dbReference type="Proteomes" id="UP000272942">
    <property type="component" value="Unassembled WGS sequence"/>
</dbReference>
<proteinExistence type="inferred from homology"/>
<dbReference type="PANTHER" id="PTHR12443:SF9">
    <property type="entry name" value="TRANSLOCATION PROTEIN SEC62"/>
    <property type="match status" value="1"/>
</dbReference>
<feature type="compositionally biased region" description="Polar residues" evidence="11">
    <location>
        <begin position="74"/>
        <end position="93"/>
    </location>
</feature>
<keyword evidence="5 12" id="KW-0812">Transmembrane</keyword>
<evidence type="ECO:0000256" key="1">
    <source>
        <dbReference type="ARBA" id="ARBA00004477"/>
    </source>
</evidence>
<dbReference type="WBParaSite" id="ECPE_0001325101-mRNA-1">
    <property type="protein sequence ID" value="ECPE_0001325101-mRNA-1"/>
    <property type="gene ID" value="ECPE_0001325101"/>
</dbReference>
<keyword evidence="8 12" id="KW-1133">Transmembrane helix</keyword>
<dbReference type="GO" id="GO:0005789">
    <property type="term" value="C:endoplasmic reticulum membrane"/>
    <property type="evidence" value="ECO:0007669"/>
    <property type="project" value="UniProtKB-SubCell"/>
</dbReference>
<evidence type="ECO:0000256" key="2">
    <source>
        <dbReference type="ARBA" id="ARBA00010604"/>
    </source>
</evidence>
<evidence type="ECO:0000256" key="10">
    <source>
        <dbReference type="ARBA" id="ARBA00023136"/>
    </source>
</evidence>
<dbReference type="GO" id="GO:0031204">
    <property type="term" value="P:post-translational protein targeting to membrane, translocation"/>
    <property type="evidence" value="ECO:0007669"/>
    <property type="project" value="TreeGrafter"/>
</dbReference>
<feature type="compositionally biased region" description="Basic and acidic residues" evidence="11">
    <location>
        <begin position="267"/>
        <end position="276"/>
    </location>
</feature>
<accession>A0A183B1X7</accession>
<dbReference type="PANTHER" id="PTHR12443">
    <property type="entry name" value="TRANSLOCATION PROTEIN SEC62"/>
    <property type="match status" value="1"/>
</dbReference>
<feature type="compositionally biased region" description="Basic and acidic residues" evidence="11">
    <location>
        <begin position="245"/>
        <end position="254"/>
    </location>
</feature>
<comment type="similarity">
    <text evidence="2">Belongs to the SEC62 family.</text>
</comment>
<keyword evidence="7" id="KW-0653">Protein transport</keyword>
<keyword evidence="4" id="KW-0813">Transport</keyword>
<dbReference type="OrthoDB" id="200187at2759"/>
<reference evidence="13 14" key="2">
    <citation type="submission" date="2018-11" db="EMBL/GenBank/DDBJ databases">
        <authorList>
            <consortium name="Pathogen Informatics"/>
        </authorList>
    </citation>
    <scope>NUCLEOTIDE SEQUENCE [LARGE SCALE GENOMIC DNA]</scope>
    <source>
        <strain evidence="13 14">Egypt</strain>
    </source>
</reference>
<name>A0A183B1X7_9TREM</name>
<protein>
    <recommendedName>
        <fullName evidence="3">Translocation protein SEC62</fullName>
    </recommendedName>
</protein>
<evidence type="ECO:0000256" key="7">
    <source>
        <dbReference type="ARBA" id="ARBA00022927"/>
    </source>
</evidence>
<keyword evidence="14" id="KW-1185">Reference proteome</keyword>
<evidence type="ECO:0000256" key="4">
    <source>
        <dbReference type="ARBA" id="ARBA00022448"/>
    </source>
</evidence>
<evidence type="ECO:0000256" key="6">
    <source>
        <dbReference type="ARBA" id="ARBA00022824"/>
    </source>
</evidence>
<evidence type="ECO:0000256" key="12">
    <source>
        <dbReference type="SAM" id="Phobius"/>
    </source>
</evidence>
<evidence type="ECO:0000256" key="3">
    <source>
        <dbReference type="ARBA" id="ARBA00021257"/>
    </source>
</evidence>
<evidence type="ECO:0000256" key="5">
    <source>
        <dbReference type="ARBA" id="ARBA00022692"/>
    </source>
</evidence>
<sequence>MFHRGVKVIKPKVSRKKREEVKTTPGKSVSSKKCSQDVKTSSDLSSVTGPIQSEGKTEGDELSSIGGSVDKLTRSSPQSAGDESNKSATSNHVSSKETGTKTSSSSSSSSSSSTKPMKIEISEEQLFVLDDPQTVYVWIYEPPPGLFNWLAGSALLLGIILCCLFPIWPAELRSGAYYLTLLASAVFGLLIAVALIRLVLYLVCWICTLGKYGFWLFPNYFEDCGFFESFRPIYSCTPITADGVETKRSKEKSRSKVTNSGAGRLKASKEEMGKVD</sequence>
<evidence type="ECO:0000256" key="11">
    <source>
        <dbReference type="SAM" id="MobiDB-lite"/>
    </source>
</evidence>
<gene>
    <name evidence="13" type="ORF">ECPE_LOCUS13212</name>
</gene>
<dbReference type="Pfam" id="PF03839">
    <property type="entry name" value="Sec62"/>
    <property type="match status" value="1"/>
</dbReference>
<keyword evidence="9" id="KW-0811">Translocation</keyword>
<feature type="compositionally biased region" description="Low complexity" evidence="11">
    <location>
        <begin position="100"/>
        <end position="115"/>
    </location>
</feature>
<keyword evidence="10 12" id="KW-0472">Membrane</keyword>
<evidence type="ECO:0000256" key="8">
    <source>
        <dbReference type="ARBA" id="ARBA00022989"/>
    </source>
</evidence>
<feature type="region of interest" description="Disordered" evidence="11">
    <location>
        <begin position="1"/>
        <end position="116"/>
    </location>
</feature>
<feature type="transmembrane region" description="Helical" evidence="12">
    <location>
        <begin position="176"/>
        <end position="203"/>
    </location>
</feature>
<evidence type="ECO:0000313" key="13">
    <source>
        <dbReference type="EMBL" id="VDP90484.1"/>
    </source>
</evidence>
<evidence type="ECO:0000313" key="15">
    <source>
        <dbReference type="WBParaSite" id="ECPE_0001325101-mRNA-1"/>
    </source>
</evidence>
<feature type="transmembrane region" description="Helical" evidence="12">
    <location>
        <begin position="146"/>
        <end position="170"/>
    </location>
</feature>
<dbReference type="AlphaFoldDB" id="A0A183B1X7"/>
<dbReference type="InterPro" id="IPR004728">
    <property type="entry name" value="Sec62"/>
</dbReference>
<evidence type="ECO:0000313" key="14">
    <source>
        <dbReference type="Proteomes" id="UP000272942"/>
    </source>
</evidence>
<organism evidence="15">
    <name type="scientific">Echinostoma caproni</name>
    <dbReference type="NCBI Taxonomy" id="27848"/>
    <lineage>
        <taxon>Eukaryota</taxon>
        <taxon>Metazoa</taxon>
        <taxon>Spiralia</taxon>
        <taxon>Lophotrochozoa</taxon>
        <taxon>Platyhelminthes</taxon>
        <taxon>Trematoda</taxon>
        <taxon>Digenea</taxon>
        <taxon>Plagiorchiida</taxon>
        <taxon>Echinostomata</taxon>
        <taxon>Echinostomatoidea</taxon>
        <taxon>Echinostomatidae</taxon>
        <taxon>Echinostoma</taxon>
    </lineage>
</organism>
<feature type="region of interest" description="Disordered" evidence="11">
    <location>
        <begin position="245"/>
        <end position="276"/>
    </location>
</feature>
<feature type="compositionally biased region" description="Basic residues" evidence="11">
    <location>
        <begin position="1"/>
        <end position="16"/>
    </location>
</feature>